<keyword evidence="2" id="KW-0560">Oxidoreductase</keyword>
<name>A0A830F6I5_9EURY</name>
<comment type="similarity">
    <text evidence="1">Belongs to the short-chain dehydrogenases/reductases (SDR) family.</text>
</comment>
<dbReference type="InterPro" id="IPR002347">
    <property type="entry name" value="SDR_fam"/>
</dbReference>
<dbReference type="PANTHER" id="PTHR42760:SF133">
    <property type="entry name" value="3-OXOACYL-[ACYL-CARRIER-PROTEIN] REDUCTASE"/>
    <property type="match status" value="1"/>
</dbReference>
<dbReference type="Gene3D" id="3.40.50.720">
    <property type="entry name" value="NAD(P)-binding Rossmann-like Domain"/>
    <property type="match status" value="1"/>
</dbReference>
<dbReference type="EMBL" id="BMPG01000002">
    <property type="protein sequence ID" value="GGL59372.1"/>
    <property type="molecule type" value="Genomic_DNA"/>
</dbReference>
<dbReference type="PRINTS" id="PR00081">
    <property type="entry name" value="GDHRDH"/>
</dbReference>
<comment type="caution">
    <text evidence="4">The sequence shown here is derived from an EMBL/GenBank/DDBJ whole genome shotgun (WGS) entry which is preliminary data.</text>
</comment>
<dbReference type="AlphaFoldDB" id="A0A830F6I5"/>
<dbReference type="FunFam" id="3.40.50.720:FF:000084">
    <property type="entry name" value="Short-chain dehydrogenase reductase"/>
    <property type="match status" value="1"/>
</dbReference>
<dbReference type="PANTHER" id="PTHR42760">
    <property type="entry name" value="SHORT-CHAIN DEHYDROGENASES/REDUCTASES FAMILY MEMBER"/>
    <property type="match status" value="1"/>
</dbReference>
<sequence length="256" mass="26561">MTLDSFDLDGAVVVVTGGTRGIGRAISEGFADANAAAVVPTSRTETDVEAAADAVRERGADSLVAPLDVTDDDAVDDAFARVEAEFGGVDVLVNNAGINAEGALGTPERVEMDAYDQVTDVNLRAAFRCTQAAASSLRERGGSVVNVASVGGLVGLPRQHPYVASKHGLVGITKSMALDWAPDVRVNALAPGYVATDLTADLQENEELRASIERRTPLDRFAEPEEIAGPAVFLASDAASYLTGECLAADGGWTAR</sequence>
<protein>
    <submittedName>
        <fullName evidence="4">2-deoxy-D-gluconate 3-dehydrogenase</fullName>
    </submittedName>
</protein>
<evidence type="ECO:0000256" key="1">
    <source>
        <dbReference type="ARBA" id="ARBA00006484"/>
    </source>
</evidence>
<dbReference type="Pfam" id="PF13561">
    <property type="entry name" value="adh_short_C2"/>
    <property type="match status" value="1"/>
</dbReference>
<evidence type="ECO:0000256" key="2">
    <source>
        <dbReference type="ARBA" id="ARBA00023002"/>
    </source>
</evidence>
<evidence type="ECO:0000259" key="3">
    <source>
        <dbReference type="SMART" id="SM00822"/>
    </source>
</evidence>
<dbReference type="InterPro" id="IPR036291">
    <property type="entry name" value="NAD(P)-bd_dom_sf"/>
</dbReference>
<dbReference type="RefSeq" id="WP_229773989.1">
    <property type="nucleotide sequence ID" value="NZ_BMPG01000002.1"/>
</dbReference>
<evidence type="ECO:0000313" key="5">
    <source>
        <dbReference type="Proteomes" id="UP000607197"/>
    </source>
</evidence>
<dbReference type="GO" id="GO:0016616">
    <property type="term" value="F:oxidoreductase activity, acting on the CH-OH group of donors, NAD or NADP as acceptor"/>
    <property type="evidence" value="ECO:0007669"/>
    <property type="project" value="TreeGrafter"/>
</dbReference>
<reference evidence="4" key="2">
    <citation type="submission" date="2020-09" db="EMBL/GenBank/DDBJ databases">
        <authorList>
            <person name="Sun Q."/>
            <person name="Ohkuma M."/>
        </authorList>
    </citation>
    <scope>NUCLEOTIDE SEQUENCE</scope>
    <source>
        <strain evidence="4">JCM 19596</strain>
    </source>
</reference>
<organism evidence="4 5">
    <name type="scientific">Halocalculus aciditolerans</name>
    <dbReference type="NCBI Taxonomy" id="1383812"/>
    <lineage>
        <taxon>Archaea</taxon>
        <taxon>Methanobacteriati</taxon>
        <taxon>Methanobacteriota</taxon>
        <taxon>Stenosarchaea group</taxon>
        <taxon>Halobacteria</taxon>
        <taxon>Halobacteriales</taxon>
        <taxon>Halobacteriaceae</taxon>
        <taxon>Halocalculus</taxon>
    </lineage>
</organism>
<reference evidence="4" key="1">
    <citation type="journal article" date="2014" name="Int. J. Syst. Evol. Microbiol.">
        <title>Complete genome sequence of Corynebacterium casei LMG S-19264T (=DSM 44701T), isolated from a smear-ripened cheese.</title>
        <authorList>
            <consortium name="US DOE Joint Genome Institute (JGI-PGF)"/>
            <person name="Walter F."/>
            <person name="Albersmeier A."/>
            <person name="Kalinowski J."/>
            <person name="Ruckert C."/>
        </authorList>
    </citation>
    <scope>NUCLEOTIDE SEQUENCE</scope>
    <source>
        <strain evidence="4">JCM 19596</strain>
    </source>
</reference>
<dbReference type="NCBIfam" id="NF005559">
    <property type="entry name" value="PRK07231.1"/>
    <property type="match status" value="1"/>
</dbReference>
<dbReference type="PROSITE" id="PS00061">
    <property type="entry name" value="ADH_SHORT"/>
    <property type="match status" value="1"/>
</dbReference>
<dbReference type="SMART" id="SM00822">
    <property type="entry name" value="PKS_KR"/>
    <property type="match status" value="1"/>
</dbReference>
<dbReference type="InterPro" id="IPR057326">
    <property type="entry name" value="KR_dom"/>
</dbReference>
<dbReference type="InterPro" id="IPR020904">
    <property type="entry name" value="Sc_DH/Rdtase_CS"/>
</dbReference>
<gene>
    <name evidence="4" type="primary">gno</name>
    <name evidence="4" type="ORF">GCM10009039_17020</name>
</gene>
<dbReference type="PRINTS" id="PR00080">
    <property type="entry name" value="SDRFAMILY"/>
</dbReference>
<keyword evidence="5" id="KW-1185">Reference proteome</keyword>
<dbReference type="SUPFAM" id="SSF51735">
    <property type="entry name" value="NAD(P)-binding Rossmann-fold domains"/>
    <property type="match status" value="1"/>
</dbReference>
<evidence type="ECO:0000313" key="4">
    <source>
        <dbReference type="EMBL" id="GGL59372.1"/>
    </source>
</evidence>
<dbReference type="Proteomes" id="UP000607197">
    <property type="component" value="Unassembled WGS sequence"/>
</dbReference>
<accession>A0A830F6I5</accession>
<feature type="domain" description="Ketoreductase" evidence="3">
    <location>
        <begin position="11"/>
        <end position="183"/>
    </location>
</feature>
<proteinExistence type="inferred from homology"/>